<dbReference type="EMBL" id="CM029042">
    <property type="protein sequence ID" value="KAG2620361.1"/>
    <property type="molecule type" value="Genomic_DNA"/>
</dbReference>
<proteinExistence type="predicted"/>
<comment type="caution">
    <text evidence="1">The sequence shown here is derived from an EMBL/GenBank/DDBJ whole genome shotgun (WGS) entry which is preliminary data.</text>
</comment>
<keyword evidence="2" id="KW-1185">Reference proteome</keyword>
<evidence type="ECO:0000313" key="2">
    <source>
        <dbReference type="Proteomes" id="UP000823388"/>
    </source>
</evidence>
<dbReference type="Proteomes" id="UP000823388">
    <property type="component" value="Chromosome 3N"/>
</dbReference>
<organism evidence="1 2">
    <name type="scientific">Panicum virgatum</name>
    <name type="common">Blackwell switchgrass</name>
    <dbReference type="NCBI Taxonomy" id="38727"/>
    <lineage>
        <taxon>Eukaryota</taxon>
        <taxon>Viridiplantae</taxon>
        <taxon>Streptophyta</taxon>
        <taxon>Embryophyta</taxon>
        <taxon>Tracheophyta</taxon>
        <taxon>Spermatophyta</taxon>
        <taxon>Magnoliopsida</taxon>
        <taxon>Liliopsida</taxon>
        <taxon>Poales</taxon>
        <taxon>Poaceae</taxon>
        <taxon>PACMAD clade</taxon>
        <taxon>Panicoideae</taxon>
        <taxon>Panicodae</taxon>
        <taxon>Paniceae</taxon>
        <taxon>Panicinae</taxon>
        <taxon>Panicum</taxon>
        <taxon>Panicum sect. Hiantes</taxon>
    </lineage>
</organism>
<reference evidence="1" key="1">
    <citation type="submission" date="2020-05" db="EMBL/GenBank/DDBJ databases">
        <title>WGS assembly of Panicum virgatum.</title>
        <authorList>
            <person name="Lovell J.T."/>
            <person name="Jenkins J."/>
            <person name="Shu S."/>
            <person name="Juenger T.E."/>
            <person name="Schmutz J."/>
        </authorList>
    </citation>
    <scope>NUCLEOTIDE SEQUENCE</scope>
    <source>
        <strain evidence="1">AP13</strain>
    </source>
</reference>
<accession>A0A8T0U8B3</accession>
<protein>
    <submittedName>
        <fullName evidence="1">Uncharacterized protein</fullName>
    </submittedName>
</protein>
<sequence length="94" mass="10570">MVVVYTSVCITHIIWWSLVNEQSSCHCLVNCPSFHASAHSFQDSRQVSSFHLLSSKGRISYTYKAYLNGLVRYVGFISCELGQLWRGNVGAPNI</sequence>
<evidence type="ECO:0000313" key="1">
    <source>
        <dbReference type="EMBL" id="KAG2620361.1"/>
    </source>
</evidence>
<gene>
    <name evidence="1" type="ORF">PVAP13_3NG174971</name>
</gene>
<name>A0A8T0U8B3_PANVG</name>
<dbReference type="AlphaFoldDB" id="A0A8T0U8B3"/>